<sequence>MLTKLSLKSCQYAITKAVMACTSILEDCINKNRHERDVVLKHFKVPWTRIQSLSVFKFKFEKDLYKSKYMNKFISKFPTELQFLNLEYDQYSCNSRTMSISPMFPNLLKQLCKVKNIIKLNNIALGYKQFALLISKNPYISRFIFENCKISKGTIKTTLKGQSNLKRLEFSSDRYRNDITIRGKEYAENILENVLQCPCVKSLEQISFTLIGFKPPDAKKAKQKYGLEGIRLYIDNKGGVRVF</sequence>
<evidence type="ECO:0000313" key="2">
    <source>
        <dbReference type="Proteomes" id="UP001295684"/>
    </source>
</evidence>
<organism evidence="1 2">
    <name type="scientific">Euplotes crassus</name>
    <dbReference type="NCBI Taxonomy" id="5936"/>
    <lineage>
        <taxon>Eukaryota</taxon>
        <taxon>Sar</taxon>
        <taxon>Alveolata</taxon>
        <taxon>Ciliophora</taxon>
        <taxon>Intramacronucleata</taxon>
        <taxon>Spirotrichea</taxon>
        <taxon>Hypotrichia</taxon>
        <taxon>Euplotida</taxon>
        <taxon>Euplotidae</taxon>
        <taxon>Moneuplotes</taxon>
    </lineage>
</organism>
<keyword evidence="2" id="KW-1185">Reference proteome</keyword>
<gene>
    <name evidence="1" type="ORF">ECRASSUSDP1_LOCUS18117</name>
</gene>
<reference evidence="1" key="1">
    <citation type="submission" date="2023-07" db="EMBL/GenBank/DDBJ databases">
        <authorList>
            <consortium name="AG Swart"/>
            <person name="Singh M."/>
            <person name="Singh A."/>
            <person name="Seah K."/>
            <person name="Emmerich C."/>
        </authorList>
    </citation>
    <scope>NUCLEOTIDE SEQUENCE</scope>
    <source>
        <strain evidence="1">DP1</strain>
    </source>
</reference>
<dbReference type="Proteomes" id="UP001295684">
    <property type="component" value="Unassembled WGS sequence"/>
</dbReference>
<dbReference type="SUPFAM" id="SSF52047">
    <property type="entry name" value="RNI-like"/>
    <property type="match status" value="1"/>
</dbReference>
<dbReference type="AlphaFoldDB" id="A0AAD1XQ36"/>
<proteinExistence type="predicted"/>
<evidence type="ECO:0000313" key="1">
    <source>
        <dbReference type="EMBL" id="CAI2376742.1"/>
    </source>
</evidence>
<name>A0AAD1XQ36_EUPCR</name>
<comment type="caution">
    <text evidence="1">The sequence shown here is derived from an EMBL/GenBank/DDBJ whole genome shotgun (WGS) entry which is preliminary data.</text>
</comment>
<accession>A0AAD1XQ36</accession>
<dbReference type="EMBL" id="CAMPGE010018315">
    <property type="protein sequence ID" value="CAI2376742.1"/>
    <property type="molecule type" value="Genomic_DNA"/>
</dbReference>
<protein>
    <submittedName>
        <fullName evidence="1">Uncharacterized protein</fullName>
    </submittedName>
</protein>